<feature type="transmembrane region" description="Helical" evidence="5">
    <location>
        <begin position="25"/>
        <end position="48"/>
    </location>
</feature>
<evidence type="ECO:0000256" key="3">
    <source>
        <dbReference type="ARBA" id="ARBA00022989"/>
    </source>
</evidence>
<dbReference type="GO" id="GO:0008610">
    <property type="term" value="P:lipid biosynthetic process"/>
    <property type="evidence" value="ECO:0007669"/>
    <property type="project" value="InterPro"/>
</dbReference>
<evidence type="ECO:0000313" key="7">
    <source>
        <dbReference type="EMBL" id="AYV80681.1"/>
    </source>
</evidence>
<dbReference type="Pfam" id="PF04116">
    <property type="entry name" value="FA_hydroxylase"/>
    <property type="match status" value="1"/>
</dbReference>
<dbReference type="GO" id="GO:0016491">
    <property type="term" value="F:oxidoreductase activity"/>
    <property type="evidence" value="ECO:0007669"/>
    <property type="project" value="InterPro"/>
</dbReference>
<dbReference type="InterPro" id="IPR050307">
    <property type="entry name" value="Sterol_Desaturase_Related"/>
</dbReference>
<evidence type="ECO:0000256" key="5">
    <source>
        <dbReference type="SAM" id="Phobius"/>
    </source>
</evidence>
<dbReference type="PANTHER" id="PTHR11863">
    <property type="entry name" value="STEROL DESATURASE"/>
    <property type="match status" value="1"/>
</dbReference>
<sequence length="190" mass="22979">MDFWVKSVKIVSMDQQMLWEIYKKVFWSVFLNVNVFTFGCIYLFSFWINLWGFQFMIWKMVLDLVMMLLLTDVFVYGFHRLMHHRLLYGWSHKMHHELKVPIGLGALYNHWFDYIFATFAPTLLPAIVMSAHPYTVMLWTIITLTNAIIISHGSYAFDERLHFYHHQKFVYNYGIGIFMDKLFKTEYKEN</sequence>
<comment type="subcellular location">
    <subcellularLocation>
        <location evidence="1">Membrane</location>
    </subcellularLocation>
</comment>
<evidence type="ECO:0000259" key="6">
    <source>
        <dbReference type="Pfam" id="PF04116"/>
    </source>
</evidence>
<keyword evidence="3 5" id="KW-1133">Transmembrane helix</keyword>
<feature type="transmembrane region" description="Helical" evidence="5">
    <location>
        <begin position="136"/>
        <end position="157"/>
    </location>
</feature>
<organism evidence="7">
    <name type="scientific">Harvfovirus sp</name>
    <dbReference type="NCBI Taxonomy" id="2487768"/>
    <lineage>
        <taxon>Viruses</taxon>
        <taxon>Varidnaviria</taxon>
        <taxon>Bamfordvirae</taxon>
        <taxon>Nucleocytoviricota</taxon>
        <taxon>Megaviricetes</taxon>
        <taxon>Imitervirales</taxon>
        <taxon>Mimiviridae</taxon>
        <taxon>Klosneuvirinae</taxon>
    </lineage>
</organism>
<keyword evidence="2 5" id="KW-0812">Transmembrane</keyword>
<gene>
    <name evidence="7" type="ORF">Harvfovirus4_45</name>
</gene>
<protein>
    <recommendedName>
        <fullName evidence="6">Fatty acid hydroxylase domain-containing protein</fullName>
    </recommendedName>
</protein>
<evidence type="ECO:0000256" key="4">
    <source>
        <dbReference type="ARBA" id="ARBA00023136"/>
    </source>
</evidence>
<dbReference type="GO" id="GO:0016020">
    <property type="term" value="C:membrane"/>
    <property type="evidence" value="ECO:0007669"/>
    <property type="project" value="UniProtKB-SubCell"/>
</dbReference>
<feature type="domain" description="Fatty acid hydroxylase" evidence="6">
    <location>
        <begin position="65"/>
        <end position="185"/>
    </location>
</feature>
<dbReference type="InterPro" id="IPR006694">
    <property type="entry name" value="Fatty_acid_hydroxylase"/>
</dbReference>
<evidence type="ECO:0000256" key="1">
    <source>
        <dbReference type="ARBA" id="ARBA00004370"/>
    </source>
</evidence>
<accession>A0A3G5A3C0</accession>
<reference evidence="7" key="1">
    <citation type="submission" date="2018-10" db="EMBL/GenBank/DDBJ databases">
        <title>Hidden diversity of soil giant viruses.</title>
        <authorList>
            <person name="Schulz F."/>
            <person name="Alteio L."/>
            <person name="Goudeau D."/>
            <person name="Ryan E.M."/>
            <person name="Malmstrom R.R."/>
            <person name="Blanchard J."/>
            <person name="Woyke T."/>
        </authorList>
    </citation>
    <scope>NUCLEOTIDE SEQUENCE</scope>
    <source>
        <strain evidence="7">HAV1</strain>
    </source>
</reference>
<proteinExistence type="predicted"/>
<feature type="transmembrane region" description="Helical" evidence="5">
    <location>
        <begin position="60"/>
        <end position="79"/>
    </location>
</feature>
<dbReference type="GO" id="GO:0005506">
    <property type="term" value="F:iron ion binding"/>
    <property type="evidence" value="ECO:0007669"/>
    <property type="project" value="InterPro"/>
</dbReference>
<keyword evidence="4 5" id="KW-0472">Membrane</keyword>
<evidence type="ECO:0000256" key="2">
    <source>
        <dbReference type="ARBA" id="ARBA00022692"/>
    </source>
</evidence>
<dbReference type="EMBL" id="MK072246">
    <property type="protein sequence ID" value="AYV80681.1"/>
    <property type="molecule type" value="Genomic_DNA"/>
</dbReference>
<feature type="transmembrane region" description="Helical" evidence="5">
    <location>
        <begin position="100"/>
        <end position="124"/>
    </location>
</feature>
<name>A0A3G5A3C0_9VIRU</name>